<organism evidence="2 3">
    <name type="scientific">Sinorhizobium kostiense</name>
    <dbReference type="NCBI Taxonomy" id="76747"/>
    <lineage>
        <taxon>Bacteria</taxon>
        <taxon>Pseudomonadati</taxon>
        <taxon>Pseudomonadota</taxon>
        <taxon>Alphaproteobacteria</taxon>
        <taxon>Hyphomicrobiales</taxon>
        <taxon>Rhizobiaceae</taxon>
        <taxon>Sinorhizobium/Ensifer group</taxon>
        <taxon>Sinorhizobium</taxon>
    </lineage>
</organism>
<gene>
    <name evidence="2" type="ORF">J2Z31_005448</name>
</gene>
<name>A0ABS4RAQ3_9HYPH</name>
<dbReference type="Proteomes" id="UP000730739">
    <property type="component" value="Unassembled WGS sequence"/>
</dbReference>
<dbReference type="InterPro" id="IPR008620">
    <property type="entry name" value="FixH"/>
</dbReference>
<keyword evidence="1" id="KW-0812">Transmembrane</keyword>
<keyword evidence="1" id="KW-1133">Transmembrane helix</keyword>
<evidence type="ECO:0000313" key="3">
    <source>
        <dbReference type="Proteomes" id="UP000730739"/>
    </source>
</evidence>
<dbReference type="PIRSF" id="PIRSF011386">
    <property type="entry name" value="FixH"/>
    <property type="match status" value="1"/>
</dbReference>
<keyword evidence="1" id="KW-0472">Membrane</keyword>
<dbReference type="EMBL" id="JAGILA010000010">
    <property type="protein sequence ID" value="MBP2238907.1"/>
    <property type="molecule type" value="Genomic_DNA"/>
</dbReference>
<dbReference type="RefSeq" id="WP_209606314.1">
    <property type="nucleotide sequence ID" value="NZ_JAGILA010000010.1"/>
</dbReference>
<evidence type="ECO:0000256" key="1">
    <source>
        <dbReference type="SAM" id="Phobius"/>
    </source>
</evidence>
<reference evidence="2 3" key="1">
    <citation type="submission" date="2021-03" db="EMBL/GenBank/DDBJ databases">
        <title>Genomic Encyclopedia of Type Strains, Phase IV (KMG-IV): sequencing the most valuable type-strain genomes for metagenomic binning, comparative biology and taxonomic classification.</title>
        <authorList>
            <person name="Goeker M."/>
        </authorList>
    </citation>
    <scope>NUCLEOTIDE SEQUENCE [LARGE SCALE GENOMIC DNA]</scope>
    <source>
        <strain evidence="2 3">DSM 13372</strain>
    </source>
</reference>
<comment type="caution">
    <text evidence="2">The sequence shown here is derived from an EMBL/GenBank/DDBJ whole genome shotgun (WGS) entry which is preliminary data.</text>
</comment>
<sequence length="164" mass="18015">MIRQGSKPPRFTGWHLLAVMGLFFGTIISVNLLMAWNASRSWSGLVVENAFVASQQFNGRVAESRAFAASGIKGELTSELATIRYVLTRKGEPERAVDQVIAVLKRPVEAHEDVRIELVRDGEGVFVSTQVLKPGQWIADMTSKAGGALVYRQAIRFIVQGEGQ</sequence>
<dbReference type="Pfam" id="PF05751">
    <property type="entry name" value="FixH"/>
    <property type="match status" value="1"/>
</dbReference>
<accession>A0ABS4RAQ3</accession>
<evidence type="ECO:0000313" key="2">
    <source>
        <dbReference type="EMBL" id="MBP2238907.1"/>
    </source>
</evidence>
<protein>
    <submittedName>
        <fullName evidence="2">Nitrogen fixation protein FixH</fullName>
    </submittedName>
</protein>
<keyword evidence="3" id="KW-1185">Reference proteome</keyword>
<dbReference type="InterPro" id="IPR018037">
    <property type="entry name" value="FixH_proteobacterial"/>
</dbReference>
<proteinExistence type="predicted"/>
<feature type="transmembrane region" description="Helical" evidence="1">
    <location>
        <begin position="12"/>
        <end position="36"/>
    </location>
</feature>